<dbReference type="STRING" id="1798481.A2678_02550"/>
<reference evidence="8 9" key="1">
    <citation type="journal article" date="2016" name="Nat. Commun.">
        <title>Thousands of microbial genomes shed light on interconnected biogeochemical processes in an aquifer system.</title>
        <authorList>
            <person name="Anantharaman K."/>
            <person name="Brown C.T."/>
            <person name="Hug L.A."/>
            <person name="Sharon I."/>
            <person name="Castelle C.J."/>
            <person name="Probst A.J."/>
            <person name="Thomas B.C."/>
            <person name="Singh A."/>
            <person name="Wilkins M.J."/>
            <person name="Karaoz U."/>
            <person name="Brodie E.L."/>
            <person name="Williams K.H."/>
            <person name="Hubbard S.S."/>
            <person name="Banfield J.F."/>
        </authorList>
    </citation>
    <scope>NUCLEOTIDE SEQUENCE [LARGE SCALE GENOMIC DNA]</scope>
</reference>
<feature type="domain" description="Phage shock protein PspC N-terminal" evidence="7">
    <location>
        <begin position="2"/>
        <end position="56"/>
    </location>
</feature>
<keyword evidence="5 6" id="KW-0472">Membrane</keyword>
<dbReference type="PANTHER" id="PTHR33885:SF3">
    <property type="entry name" value="PHAGE SHOCK PROTEIN C"/>
    <property type="match status" value="1"/>
</dbReference>
<evidence type="ECO:0000313" key="9">
    <source>
        <dbReference type="Proteomes" id="UP000178815"/>
    </source>
</evidence>
<proteinExistence type="predicted"/>
<dbReference type="PANTHER" id="PTHR33885">
    <property type="entry name" value="PHAGE SHOCK PROTEIN C"/>
    <property type="match status" value="1"/>
</dbReference>
<accession>A0A1F6CJ70</accession>
<comment type="caution">
    <text evidence="8">The sequence shown here is derived from an EMBL/GenBank/DDBJ whole genome shotgun (WGS) entry which is preliminary data.</text>
</comment>
<dbReference type="Pfam" id="PF04024">
    <property type="entry name" value="PspC"/>
    <property type="match status" value="1"/>
</dbReference>
<evidence type="ECO:0000259" key="7">
    <source>
        <dbReference type="Pfam" id="PF04024"/>
    </source>
</evidence>
<keyword evidence="2" id="KW-1003">Cell membrane</keyword>
<dbReference type="EMBL" id="MFKU01000006">
    <property type="protein sequence ID" value="OGG48922.1"/>
    <property type="molecule type" value="Genomic_DNA"/>
</dbReference>
<keyword evidence="4 6" id="KW-1133">Transmembrane helix</keyword>
<organism evidence="8 9">
    <name type="scientific">Candidatus Kaiserbacteria bacterium RIFCSPHIGHO2_01_FULL_53_31</name>
    <dbReference type="NCBI Taxonomy" id="1798481"/>
    <lineage>
        <taxon>Bacteria</taxon>
        <taxon>Candidatus Kaiseribacteriota</taxon>
    </lineage>
</organism>
<dbReference type="InterPro" id="IPR007168">
    <property type="entry name" value="Phageshock_PspC_N"/>
</dbReference>
<dbReference type="GO" id="GO:0005886">
    <property type="term" value="C:plasma membrane"/>
    <property type="evidence" value="ECO:0007669"/>
    <property type="project" value="UniProtKB-SubCell"/>
</dbReference>
<evidence type="ECO:0000256" key="2">
    <source>
        <dbReference type="ARBA" id="ARBA00022475"/>
    </source>
</evidence>
<sequence length="74" mass="8208">MKKLYRSREDAVIGGVAGGFAEYFDIDPVFMRLIFFVLLFSGAFFLAYIAAWIFVPLSPLTPPPPLHPSGGNKE</sequence>
<protein>
    <recommendedName>
        <fullName evidence="7">Phage shock protein PspC N-terminal domain-containing protein</fullName>
    </recommendedName>
</protein>
<name>A0A1F6CJ70_9BACT</name>
<evidence type="ECO:0000256" key="3">
    <source>
        <dbReference type="ARBA" id="ARBA00022692"/>
    </source>
</evidence>
<dbReference type="InterPro" id="IPR052027">
    <property type="entry name" value="PspC"/>
</dbReference>
<evidence type="ECO:0000256" key="1">
    <source>
        <dbReference type="ARBA" id="ARBA00004162"/>
    </source>
</evidence>
<evidence type="ECO:0000313" key="8">
    <source>
        <dbReference type="EMBL" id="OGG48922.1"/>
    </source>
</evidence>
<keyword evidence="3 6" id="KW-0812">Transmembrane</keyword>
<evidence type="ECO:0000256" key="4">
    <source>
        <dbReference type="ARBA" id="ARBA00022989"/>
    </source>
</evidence>
<gene>
    <name evidence="8" type="ORF">A2678_02550</name>
</gene>
<evidence type="ECO:0000256" key="6">
    <source>
        <dbReference type="SAM" id="Phobius"/>
    </source>
</evidence>
<evidence type="ECO:0000256" key="5">
    <source>
        <dbReference type="ARBA" id="ARBA00023136"/>
    </source>
</evidence>
<dbReference type="Proteomes" id="UP000178815">
    <property type="component" value="Unassembled WGS sequence"/>
</dbReference>
<feature type="transmembrane region" description="Helical" evidence="6">
    <location>
        <begin position="33"/>
        <end position="55"/>
    </location>
</feature>
<dbReference type="AlphaFoldDB" id="A0A1F6CJ70"/>
<comment type="subcellular location">
    <subcellularLocation>
        <location evidence="1">Cell membrane</location>
        <topology evidence="1">Single-pass membrane protein</topology>
    </subcellularLocation>
</comment>